<reference evidence="1" key="2">
    <citation type="submission" date="2020-09" db="EMBL/GenBank/DDBJ databases">
        <authorList>
            <person name="Sun Q."/>
            <person name="Kim S."/>
        </authorList>
    </citation>
    <scope>NUCLEOTIDE SEQUENCE</scope>
    <source>
        <strain evidence="1">KCTC 42731</strain>
    </source>
</reference>
<accession>A0A919BMH0</accession>
<reference evidence="1" key="1">
    <citation type="journal article" date="2014" name="Int. J. Syst. Evol. Microbiol.">
        <title>Complete genome sequence of Corynebacterium casei LMG S-19264T (=DSM 44701T), isolated from a smear-ripened cheese.</title>
        <authorList>
            <consortium name="US DOE Joint Genome Institute (JGI-PGF)"/>
            <person name="Walter F."/>
            <person name="Albersmeier A."/>
            <person name="Kalinowski J."/>
            <person name="Ruckert C."/>
        </authorList>
    </citation>
    <scope>NUCLEOTIDE SEQUENCE</scope>
    <source>
        <strain evidence="1">KCTC 42731</strain>
    </source>
</reference>
<evidence type="ECO:0000313" key="2">
    <source>
        <dbReference type="Proteomes" id="UP000623842"/>
    </source>
</evidence>
<dbReference type="PANTHER" id="PTHR37950">
    <property type="entry name" value="4-HYDROXYPHENYLACETATE CATABOLISM PROTEIN"/>
    <property type="match status" value="1"/>
</dbReference>
<dbReference type="EMBL" id="BNCK01000008">
    <property type="protein sequence ID" value="GHG01216.1"/>
    <property type="molecule type" value="Genomic_DNA"/>
</dbReference>
<dbReference type="Pfam" id="PF02962">
    <property type="entry name" value="CHMI"/>
    <property type="match status" value="1"/>
</dbReference>
<dbReference type="PANTHER" id="PTHR37950:SF1">
    <property type="entry name" value="4-HYDROXYPHENYLACETATE CATABOLISM PROTEIN"/>
    <property type="match status" value="1"/>
</dbReference>
<evidence type="ECO:0008006" key="3">
    <source>
        <dbReference type="Google" id="ProtNLM"/>
    </source>
</evidence>
<organism evidence="1 2">
    <name type="scientific">Thalassotalea marina</name>
    <dbReference type="NCBI Taxonomy" id="1673741"/>
    <lineage>
        <taxon>Bacteria</taxon>
        <taxon>Pseudomonadati</taxon>
        <taxon>Pseudomonadota</taxon>
        <taxon>Gammaproteobacteria</taxon>
        <taxon>Alteromonadales</taxon>
        <taxon>Colwelliaceae</taxon>
        <taxon>Thalassotalea</taxon>
    </lineage>
</organism>
<evidence type="ECO:0000313" key="1">
    <source>
        <dbReference type="EMBL" id="GHG01216.1"/>
    </source>
</evidence>
<dbReference type="InterPro" id="IPR014347">
    <property type="entry name" value="Tautomerase/MIF_sf"/>
</dbReference>
<protein>
    <recommendedName>
        <fullName evidence="3">5-carboxymethyl-2-hydroxymuconate isomerase</fullName>
    </recommendedName>
</protein>
<keyword evidence="2" id="KW-1185">Reference proteome</keyword>
<dbReference type="InterPro" id="IPR004220">
    <property type="entry name" value="5-COMe_2-OHmuconate_Isoase"/>
</dbReference>
<dbReference type="Gene3D" id="3.30.429.10">
    <property type="entry name" value="Macrophage Migration Inhibitory Factor"/>
    <property type="match status" value="1"/>
</dbReference>
<sequence>MPHIVIEHSAVAQISDVISSVQKSLFDAAFSTGLFTKDAIKVRSIVYENYYLPEGQTFFIHVNNKILSGRTVEQKQMLSKAIAEALSAYAFVNTTISVEVSDLHSESYIKLQN</sequence>
<name>A0A919BMH0_9GAMM</name>
<gene>
    <name evidence="1" type="ORF">GCM10017161_32330</name>
</gene>
<comment type="caution">
    <text evidence="1">The sequence shown here is derived from an EMBL/GenBank/DDBJ whole genome shotgun (WGS) entry which is preliminary data.</text>
</comment>
<dbReference type="RefSeq" id="WP_189772773.1">
    <property type="nucleotide sequence ID" value="NZ_BNCK01000008.1"/>
</dbReference>
<proteinExistence type="predicted"/>
<dbReference type="SUPFAM" id="SSF55331">
    <property type="entry name" value="Tautomerase/MIF"/>
    <property type="match status" value="1"/>
</dbReference>
<dbReference type="GO" id="GO:0008704">
    <property type="term" value="F:5-carboxymethyl-2-hydroxymuconate delta-isomerase activity"/>
    <property type="evidence" value="ECO:0007669"/>
    <property type="project" value="InterPro"/>
</dbReference>
<dbReference type="AlphaFoldDB" id="A0A919BMH0"/>
<dbReference type="Proteomes" id="UP000623842">
    <property type="component" value="Unassembled WGS sequence"/>
</dbReference>